<accession>A0A540MRZ0</accession>
<name>A0A540MRZ0_MALBA</name>
<dbReference type="Proteomes" id="UP000315295">
    <property type="component" value="Unassembled WGS sequence"/>
</dbReference>
<keyword evidence="2" id="KW-1185">Reference proteome</keyword>
<proteinExistence type="predicted"/>
<comment type="caution">
    <text evidence="1">The sequence shown here is derived from an EMBL/GenBank/DDBJ whole genome shotgun (WGS) entry which is preliminary data.</text>
</comment>
<dbReference type="AlphaFoldDB" id="A0A540MRZ0"/>
<dbReference type="EMBL" id="VIEB01000193">
    <property type="protein sequence ID" value="TQE01544.1"/>
    <property type="molecule type" value="Genomic_DNA"/>
</dbReference>
<sequence>MRRRRGGFDEWREGVAVWRGLVGKHEDEEEEGLAGLAETEMGSDRSVVEEGWHPFGSGGFRVLVVEEMTVGD</sequence>
<evidence type="ECO:0000313" key="2">
    <source>
        <dbReference type="Proteomes" id="UP000315295"/>
    </source>
</evidence>
<organism evidence="1 2">
    <name type="scientific">Malus baccata</name>
    <name type="common">Siberian crab apple</name>
    <name type="synonym">Pyrus baccata</name>
    <dbReference type="NCBI Taxonomy" id="106549"/>
    <lineage>
        <taxon>Eukaryota</taxon>
        <taxon>Viridiplantae</taxon>
        <taxon>Streptophyta</taxon>
        <taxon>Embryophyta</taxon>
        <taxon>Tracheophyta</taxon>
        <taxon>Spermatophyta</taxon>
        <taxon>Magnoliopsida</taxon>
        <taxon>eudicotyledons</taxon>
        <taxon>Gunneridae</taxon>
        <taxon>Pentapetalae</taxon>
        <taxon>rosids</taxon>
        <taxon>fabids</taxon>
        <taxon>Rosales</taxon>
        <taxon>Rosaceae</taxon>
        <taxon>Amygdaloideae</taxon>
        <taxon>Maleae</taxon>
        <taxon>Malus</taxon>
    </lineage>
</organism>
<evidence type="ECO:0000313" key="1">
    <source>
        <dbReference type="EMBL" id="TQE01544.1"/>
    </source>
</evidence>
<gene>
    <name evidence="1" type="ORF">C1H46_012907</name>
</gene>
<protein>
    <submittedName>
        <fullName evidence="1">Uncharacterized protein</fullName>
    </submittedName>
</protein>
<reference evidence="1 2" key="1">
    <citation type="journal article" date="2019" name="G3 (Bethesda)">
        <title>Sequencing of a Wild Apple (Malus baccata) Genome Unravels the Differences Between Cultivated and Wild Apple Species Regarding Disease Resistance and Cold Tolerance.</title>
        <authorList>
            <person name="Chen X."/>
        </authorList>
    </citation>
    <scope>NUCLEOTIDE SEQUENCE [LARGE SCALE GENOMIC DNA]</scope>
    <source>
        <strain evidence="2">cv. Shandingzi</strain>
        <tissue evidence="1">Leaves</tissue>
    </source>
</reference>